<name>A0A167Y142_9FLAO</name>
<dbReference type="Pfam" id="PF18480">
    <property type="entry name" value="DUF5615"/>
    <property type="match status" value="1"/>
</dbReference>
<comment type="caution">
    <text evidence="2">The sequence shown here is derived from an EMBL/GenBank/DDBJ whole genome shotgun (WGS) entry which is preliminary data.</text>
</comment>
<accession>A0A167Y142</accession>
<proteinExistence type="predicted"/>
<gene>
    <name evidence="2" type="ORF">FBFR_05490</name>
</gene>
<feature type="domain" description="DUF5615" evidence="1">
    <location>
        <begin position="4"/>
        <end position="104"/>
    </location>
</feature>
<dbReference type="OrthoDB" id="27473at2"/>
<keyword evidence="3" id="KW-1185">Reference proteome</keyword>
<dbReference type="InterPro" id="IPR041049">
    <property type="entry name" value="DUF5615"/>
</dbReference>
<protein>
    <recommendedName>
        <fullName evidence="1">DUF5615 domain-containing protein</fullName>
    </recommendedName>
</protein>
<dbReference type="Proteomes" id="UP000077164">
    <property type="component" value="Unassembled WGS sequence"/>
</dbReference>
<sequence length="113" mass="13346">MPSFLCDINLPYYISLWNIDEFIHQKDINDEWSNEKIWIYAKENNLKILSKDSDFSNKIIMSSPPPKVIHIRFGNMIMNQFCDAISKVWDDVVEINEGHKLVNVFQDRIEGIQ</sequence>
<evidence type="ECO:0000313" key="2">
    <source>
        <dbReference type="EMBL" id="OAB28912.1"/>
    </source>
</evidence>
<dbReference type="STRING" id="249352.SAMN05444395_102361"/>
<evidence type="ECO:0000259" key="1">
    <source>
        <dbReference type="Pfam" id="PF18480"/>
    </source>
</evidence>
<dbReference type="AlphaFoldDB" id="A0A167Y142"/>
<reference evidence="2 3" key="1">
    <citation type="submission" date="2016-03" db="EMBL/GenBank/DDBJ databases">
        <title>Draft genome sequence of Flavobacterium fryxellicola DSM 16209.</title>
        <authorList>
            <person name="Shin S.-K."/>
            <person name="Yi H."/>
        </authorList>
    </citation>
    <scope>NUCLEOTIDE SEQUENCE [LARGE SCALE GENOMIC DNA]</scope>
    <source>
        <strain evidence="2 3">DSM 16209</strain>
    </source>
</reference>
<dbReference type="EMBL" id="LVJE01000010">
    <property type="protein sequence ID" value="OAB28912.1"/>
    <property type="molecule type" value="Genomic_DNA"/>
</dbReference>
<evidence type="ECO:0000313" key="3">
    <source>
        <dbReference type="Proteomes" id="UP000077164"/>
    </source>
</evidence>
<dbReference type="RefSeq" id="WP_066077943.1">
    <property type="nucleotide sequence ID" value="NZ_FRDK01000002.1"/>
</dbReference>
<organism evidence="2 3">
    <name type="scientific">Flavobacterium fryxellicola</name>
    <dbReference type="NCBI Taxonomy" id="249352"/>
    <lineage>
        <taxon>Bacteria</taxon>
        <taxon>Pseudomonadati</taxon>
        <taxon>Bacteroidota</taxon>
        <taxon>Flavobacteriia</taxon>
        <taxon>Flavobacteriales</taxon>
        <taxon>Flavobacteriaceae</taxon>
        <taxon>Flavobacterium</taxon>
    </lineage>
</organism>